<dbReference type="InterPro" id="IPR000683">
    <property type="entry name" value="Gfo/Idh/MocA-like_OxRdtase_N"/>
</dbReference>
<evidence type="ECO:0000256" key="3">
    <source>
        <dbReference type="SAM" id="MobiDB-lite"/>
    </source>
</evidence>
<comment type="caution">
    <text evidence="6">The sequence shown here is derived from an EMBL/GenBank/DDBJ whole genome shotgun (WGS) entry which is preliminary data.</text>
</comment>
<dbReference type="Pfam" id="PF01408">
    <property type="entry name" value="GFO_IDH_MocA"/>
    <property type="match status" value="1"/>
</dbReference>
<dbReference type="SUPFAM" id="SSF51735">
    <property type="entry name" value="NAD(P)-binding Rossmann-fold domains"/>
    <property type="match status" value="1"/>
</dbReference>
<feature type="domain" description="Gfo/Idh/MocA-like oxidoreductase N-terminal" evidence="4">
    <location>
        <begin position="5"/>
        <end position="132"/>
    </location>
</feature>
<evidence type="ECO:0000259" key="5">
    <source>
        <dbReference type="Pfam" id="PF02894"/>
    </source>
</evidence>
<dbReference type="InterPro" id="IPR036291">
    <property type="entry name" value="NAD(P)-bd_dom_sf"/>
</dbReference>
<protein>
    <submittedName>
        <fullName evidence="6">Gfo/Idh/MocA family protein</fullName>
    </submittedName>
</protein>
<dbReference type="Pfam" id="PF02894">
    <property type="entry name" value="GFO_IDH_MocA_C"/>
    <property type="match status" value="1"/>
</dbReference>
<evidence type="ECO:0000256" key="2">
    <source>
        <dbReference type="ARBA" id="ARBA00023002"/>
    </source>
</evidence>
<keyword evidence="7" id="KW-1185">Reference proteome</keyword>
<sequence length="286" mass="31517">MTRRRYAFVGTGHRAQLYFDALLGPHAADGVPIALCDSNPGRVEYYQRLWRSAGGTEPLRAYAADEYAAMLRDERPDAVVVTSVDAAHADHAVAALDRGVDVIVEKPLTTDAEGCARIAEAARRSAARLVVTFNYRYSPRNSEVKRLLLDGAVGEVTAVHFEWVLDTVHGADYFRRWHRVKANSGGLFVHKASHHFDLVNWWLDDVPRWSPRRAACASTARRTRPPTARRSPWPSTPTRGCTPSTASPPGTTATAATRTCSRPASPSRTPCRRWSGTSAARCSPIR</sequence>
<dbReference type="Proteomes" id="UP001596512">
    <property type="component" value="Unassembled WGS sequence"/>
</dbReference>
<keyword evidence="2" id="KW-0560">Oxidoreductase</keyword>
<dbReference type="EMBL" id="JBHTEY010000004">
    <property type="protein sequence ID" value="MFC7616463.1"/>
    <property type="molecule type" value="Genomic_DNA"/>
</dbReference>
<evidence type="ECO:0000259" key="4">
    <source>
        <dbReference type="Pfam" id="PF01408"/>
    </source>
</evidence>
<proteinExistence type="inferred from homology"/>
<accession>A0ABW2TTD4</accession>
<feature type="domain" description="Gfo/Idh/MocA-like oxidoreductase C-terminal" evidence="5">
    <location>
        <begin position="145"/>
        <end position="208"/>
    </location>
</feature>
<dbReference type="Gene3D" id="3.30.360.10">
    <property type="entry name" value="Dihydrodipicolinate Reductase, domain 2"/>
    <property type="match status" value="1"/>
</dbReference>
<dbReference type="Gene3D" id="3.40.50.720">
    <property type="entry name" value="NAD(P)-binding Rossmann-like Domain"/>
    <property type="match status" value="1"/>
</dbReference>
<name>A0ABW2TTD4_9PSEU</name>
<gene>
    <name evidence="6" type="ORF">ACFQV2_26345</name>
</gene>
<feature type="region of interest" description="Disordered" evidence="3">
    <location>
        <begin position="216"/>
        <end position="286"/>
    </location>
</feature>
<dbReference type="InterPro" id="IPR004104">
    <property type="entry name" value="Gfo/Idh/MocA-like_OxRdtase_C"/>
</dbReference>
<reference evidence="7" key="1">
    <citation type="journal article" date="2019" name="Int. J. Syst. Evol. Microbiol.">
        <title>The Global Catalogue of Microorganisms (GCM) 10K type strain sequencing project: providing services to taxonomists for standard genome sequencing and annotation.</title>
        <authorList>
            <consortium name="The Broad Institute Genomics Platform"/>
            <consortium name="The Broad Institute Genome Sequencing Center for Infectious Disease"/>
            <person name="Wu L."/>
            <person name="Ma J."/>
        </authorList>
    </citation>
    <scope>NUCLEOTIDE SEQUENCE [LARGE SCALE GENOMIC DNA]</scope>
    <source>
        <strain evidence="7">JCM 17695</strain>
    </source>
</reference>
<dbReference type="InterPro" id="IPR050463">
    <property type="entry name" value="Gfo/Idh/MocA_oxidrdct_glycsds"/>
</dbReference>
<feature type="compositionally biased region" description="Low complexity" evidence="3">
    <location>
        <begin position="216"/>
        <end position="265"/>
    </location>
</feature>
<organism evidence="6 7">
    <name type="scientific">Actinokineospora soli</name>
    <dbReference type="NCBI Taxonomy" id="1048753"/>
    <lineage>
        <taxon>Bacteria</taxon>
        <taxon>Bacillati</taxon>
        <taxon>Actinomycetota</taxon>
        <taxon>Actinomycetes</taxon>
        <taxon>Pseudonocardiales</taxon>
        <taxon>Pseudonocardiaceae</taxon>
        <taxon>Actinokineospora</taxon>
    </lineage>
</organism>
<comment type="similarity">
    <text evidence="1">Belongs to the Gfo/Idh/MocA family.</text>
</comment>
<dbReference type="PANTHER" id="PTHR43818:SF11">
    <property type="entry name" value="BCDNA.GH03377"/>
    <property type="match status" value="1"/>
</dbReference>
<evidence type="ECO:0000313" key="7">
    <source>
        <dbReference type="Proteomes" id="UP001596512"/>
    </source>
</evidence>
<dbReference type="PANTHER" id="PTHR43818">
    <property type="entry name" value="BCDNA.GH03377"/>
    <property type="match status" value="1"/>
</dbReference>
<evidence type="ECO:0000313" key="6">
    <source>
        <dbReference type="EMBL" id="MFC7616463.1"/>
    </source>
</evidence>
<evidence type="ECO:0000256" key="1">
    <source>
        <dbReference type="ARBA" id="ARBA00010928"/>
    </source>
</evidence>